<evidence type="ECO:0000256" key="6">
    <source>
        <dbReference type="ARBA" id="ARBA00022692"/>
    </source>
</evidence>
<keyword evidence="5" id="KW-0808">Transferase</keyword>
<gene>
    <name evidence="14" type="ORF">GS660_08580</name>
</gene>
<dbReference type="GO" id="GO:0005524">
    <property type="term" value="F:ATP binding"/>
    <property type="evidence" value="ECO:0007669"/>
    <property type="project" value="UniProtKB-KW"/>
</dbReference>
<evidence type="ECO:0000256" key="1">
    <source>
        <dbReference type="ARBA" id="ARBA00000085"/>
    </source>
</evidence>
<protein>
    <recommendedName>
        <fullName evidence="3">histidine kinase</fullName>
        <ecNumber evidence="3">2.7.13.3</ecNumber>
    </recommendedName>
</protein>
<sequence>MTSIQRRLFVALLAATGLIWLSAALWIQSSTRVELNRVLDSRLAEAARMVGSLVDQDGLQLNAAMALAAPALPGAAAHSYARQLSCQVWGLDGTRLAASSQAPQQALATVDDGFSEREVDGLLWRVYTHVDTARGIRVMVGDSVAIRERLLADVVQGLMWPALFILPLLAGAIWLSLRSGLAPLHRIAGLLSQRGAEDLAPLEAPAPREVVPMVAALNGLFARVRDARQREQDFTAYAAHELKTPLAGLKMQAEVARLAPDAATRDHALAQIRRAVDRSDRLVHQLLDMAAVDQGSDGPAPHPLPRPLPRLGAEVLDLTAAAARAARVDLHLHYDDALAALSPPLPDLLVVVLRNLVENAVHASPEGARVDLRLTATPPGWQAEVLDEGPGIPAAARPRVTERFYRGCSEGGGSGLGLAIVETAALRLGATFTLTPRLPQGEVARLAFDAGELAPP</sequence>
<dbReference type="Gene3D" id="1.10.287.130">
    <property type="match status" value="1"/>
</dbReference>
<dbReference type="RefSeq" id="WP_161345583.1">
    <property type="nucleotide sequence ID" value="NZ_BMGW01000004.1"/>
</dbReference>
<evidence type="ECO:0000313" key="14">
    <source>
        <dbReference type="EMBL" id="MZQ89154.1"/>
    </source>
</evidence>
<dbReference type="InterPro" id="IPR003660">
    <property type="entry name" value="HAMP_dom"/>
</dbReference>
<evidence type="ECO:0000256" key="9">
    <source>
        <dbReference type="ARBA" id="ARBA00022840"/>
    </source>
</evidence>
<proteinExistence type="predicted"/>
<comment type="caution">
    <text evidence="14">The sequence shown here is derived from an EMBL/GenBank/DDBJ whole genome shotgun (WGS) entry which is preliminary data.</text>
</comment>
<keyword evidence="7" id="KW-0547">Nucleotide-binding</keyword>
<dbReference type="InterPro" id="IPR013727">
    <property type="entry name" value="2CSK_N"/>
</dbReference>
<dbReference type="PROSITE" id="PS50885">
    <property type="entry name" value="HAMP"/>
    <property type="match status" value="1"/>
</dbReference>
<dbReference type="GO" id="GO:0005886">
    <property type="term" value="C:plasma membrane"/>
    <property type="evidence" value="ECO:0007669"/>
    <property type="project" value="TreeGrafter"/>
</dbReference>
<evidence type="ECO:0000256" key="2">
    <source>
        <dbReference type="ARBA" id="ARBA00004141"/>
    </source>
</evidence>
<dbReference type="PANTHER" id="PTHR45436:SF14">
    <property type="entry name" value="SENSOR PROTEIN QSEC"/>
    <property type="match status" value="1"/>
</dbReference>
<dbReference type="Proteomes" id="UP000477083">
    <property type="component" value="Unassembled WGS sequence"/>
</dbReference>
<dbReference type="PROSITE" id="PS50109">
    <property type="entry name" value="HIS_KIN"/>
    <property type="match status" value="1"/>
</dbReference>
<evidence type="ECO:0000256" key="3">
    <source>
        <dbReference type="ARBA" id="ARBA00012438"/>
    </source>
</evidence>
<comment type="catalytic activity">
    <reaction evidence="1">
        <text>ATP + protein L-histidine = ADP + protein N-phospho-L-histidine.</text>
        <dbReference type="EC" id="2.7.13.3"/>
    </reaction>
</comment>
<evidence type="ECO:0000256" key="10">
    <source>
        <dbReference type="ARBA" id="ARBA00022989"/>
    </source>
</evidence>
<reference evidence="14 15" key="1">
    <citation type="submission" date="2020-01" db="EMBL/GenBank/DDBJ databases">
        <title>Frigidibacter albus SP32T (=CGMCC 1.13995T).</title>
        <authorList>
            <person name="Liao X."/>
        </authorList>
    </citation>
    <scope>NUCLEOTIDE SEQUENCE [LARGE SCALE GENOMIC DNA]</scope>
    <source>
        <strain evidence="14 15">SP32</strain>
    </source>
</reference>
<evidence type="ECO:0000256" key="7">
    <source>
        <dbReference type="ARBA" id="ARBA00022741"/>
    </source>
</evidence>
<evidence type="ECO:0000256" key="5">
    <source>
        <dbReference type="ARBA" id="ARBA00022679"/>
    </source>
</evidence>
<dbReference type="SUPFAM" id="SSF55874">
    <property type="entry name" value="ATPase domain of HSP90 chaperone/DNA topoisomerase II/histidine kinase"/>
    <property type="match status" value="1"/>
</dbReference>
<evidence type="ECO:0000256" key="8">
    <source>
        <dbReference type="ARBA" id="ARBA00022777"/>
    </source>
</evidence>
<dbReference type="InterPro" id="IPR003594">
    <property type="entry name" value="HATPase_dom"/>
</dbReference>
<keyword evidence="15" id="KW-1185">Reference proteome</keyword>
<evidence type="ECO:0000259" key="12">
    <source>
        <dbReference type="PROSITE" id="PS50109"/>
    </source>
</evidence>
<keyword evidence="6" id="KW-0812">Transmembrane</keyword>
<dbReference type="GO" id="GO:0000155">
    <property type="term" value="F:phosphorelay sensor kinase activity"/>
    <property type="evidence" value="ECO:0007669"/>
    <property type="project" value="InterPro"/>
</dbReference>
<dbReference type="Pfam" id="PF02518">
    <property type="entry name" value="HATPase_c"/>
    <property type="match status" value="1"/>
</dbReference>
<evidence type="ECO:0000259" key="13">
    <source>
        <dbReference type="PROSITE" id="PS50885"/>
    </source>
</evidence>
<dbReference type="InterPro" id="IPR005467">
    <property type="entry name" value="His_kinase_dom"/>
</dbReference>
<dbReference type="Gene3D" id="3.30.565.10">
    <property type="entry name" value="Histidine kinase-like ATPase, C-terminal domain"/>
    <property type="match status" value="1"/>
</dbReference>
<dbReference type="SMART" id="SM00387">
    <property type="entry name" value="HATPase_c"/>
    <property type="match status" value="1"/>
</dbReference>
<dbReference type="InterPro" id="IPR036097">
    <property type="entry name" value="HisK_dim/P_sf"/>
</dbReference>
<feature type="domain" description="HAMP" evidence="13">
    <location>
        <begin position="178"/>
        <end position="229"/>
    </location>
</feature>
<dbReference type="CDD" id="cd00075">
    <property type="entry name" value="HATPase"/>
    <property type="match status" value="1"/>
</dbReference>
<feature type="domain" description="Histidine kinase" evidence="12">
    <location>
        <begin position="237"/>
        <end position="452"/>
    </location>
</feature>
<evidence type="ECO:0000313" key="15">
    <source>
        <dbReference type="Proteomes" id="UP000477083"/>
    </source>
</evidence>
<comment type="subcellular location">
    <subcellularLocation>
        <location evidence="2">Membrane</location>
        <topology evidence="2">Multi-pass membrane protein</topology>
    </subcellularLocation>
</comment>
<dbReference type="InterPro" id="IPR050428">
    <property type="entry name" value="TCS_sensor_his_kinase"/>
</dbReference>
<dbReference type="Pfam" id="PF00512">
    <property type="entry name" value="HisKA"/>
    <property type="match status" value="1"/>
</dbReference>
<dbReference type="InterPro" id="IPR003661">
    <property type="entry name" value="HisK_dim/P_dom"/>
</dbReference>
<dbReference type="CDD" id="cd00082">
    <property type="entry name" value="HisKA"/>
    <property type="match status" value="1"/>
</dbReference>
<dbReference type="AlphaFoldDB" id="A0A6L8VG52"/>
<keyword evidence="8 14" id="KW-0418">Kinase</keyword>
<name>A0A6L8VG52_9RHOB</name>
<dbReference type="SMART" id="SM00388">
    <property type="entry name" value="HisKA"/>
    <property type="match status" value="1"/>
</dbReference>
<dbReference type="EC" id="2.7.13.3" evidence="3"/>
<keyword evidence="4" id="KW-0597">Phosphoprotein</keyword>
<keyword evidence="10" id="KW-0472">Membrane</keyword>
<dbReference type="EMBL" id="WWNR01000004">
    <property type="protein sequence ID" value="MZQ89154.1"/>
    <property type="molecule type" value="Genomic_DNA"/>
</dbReference>
<dbReference type="InterPro" id="IPR036890">
    <property type="entry name" value="HATPase_C_sf"/>
</dbReference>
<accession>A0A6L8VG52</accession>
<dbReference type="OrthoDB" id="9809766at2"/>
<organism evidence="14 15">
    <name type="scientific">Frigidibacter albus</name>
    <dbReference type="NCBI Taxonomy" id="1465486"/>
    <lineage>
        <taxon>Bacteria</taxon>
        <taxon>Pseudomonadati</taxon>
        <taxon>Pseudomonadota</taxon>
        <taxon>Alphaproteobacteria</taxon>
        <taxon>Rhodobacterales</taxon>
        <taxon>Paracoccaceae</taxon>
        <taxon>Frigidibacter</taxon>
    </lineage>
</organism>
<evidence type="ECO:0000256" key="4">
    <source>
        <dbReference type="ARBA" id="ARBA00022553"/>
    </source>
</evidence>
<keyword evidence="10" id="KW-1133">Transmembrane helix</keyword>
<dbReference type="Pfam" id="PF08521">
    <property type="entry name" value="2CSK_N"/>
    <property type="match status" value="1"/>
</dbReference>
<dbReference type="PANTHER" id="PTHR45436">
    <property type="entry name" value="SENSOR HISTIDINE KINASE YKOH"/>
    <property type="match status" value="1"/>
</dbReference>
<evidence type="ECO:0000256" key="11">
    <source>
        <dbReference type="ARBA" id="ARBA00023012"/>
    </source>
</evidence>
<dbReference type="SUPFAM" id="SSF47384">
    <property type="entry name" value="Homodimeric domain of signal transducing histidine kinase"/>
    <property type="match status" value="1"/>
</dbReference>
<keyword evidence="11" id="KW-0902">Two-component regulatory system</keyword>
<keyword evidence="9" id="KW-0067">ATP-binding</keyword>